<organism evidence="1 2">
    <name type="scientific">Candidatus Shapirobacteria bacterium RBG_13_44_7</name>
    <dbReference type="NCBI Taxonomy" id="1802149"/>
    <lineage>
        <taxon>Bacteria</taxon>
        <taxon>Candidatus Shapironibacteriota</taxon>
    </lineage>
</organism>
<gene>
    <name evidence="1" type="ORF">A3K55_02150</name>
</gene>
<reference evidence="1 2" key="1">
    <citation type="journal article" date="2016" name="Nat. Commun.">
        <title>Thousands of microbial genomes shed light on interconnected biogeochemical processes in an aquifer system.</title>
        <authorList>
            <person name="Anantharaman K."/>
            <person name="Brown C.T."/>
            <person name="Hug L.A."/>
            <person name="Sharon I."/>
            <person name="Castelle C.J."/>
            <person name="Probst A.J."/>
            <person name="Thomas B.C."/>
            <person name="Singh A."/>
            <person name="Wilkins M.J."/>
            <person name="Karaoz U."/>
            <person name="Brodie E.L."/>
            <person name="Williams K.H."/>
            <person name="Hubbard S.S."/>
            <person name="Banfield J.F."/>
        </authorList>
    </citation>
    <scope>NUCLEOTIDE SEQUENCE [LARGE SCALE GENOMIC DNA]</scope>
</reference>
<evidence type="ECO:0000313" key="1">
    <source>
        <dbReference type="EMBL" id="OGL52897.1"/>
    </source>
</evidence>
<dbReference type="AlphaFoldDB" id="A0A1F7SI86"/>
<accession>A0A1F7SI86</accession>
<dbReference type="EMBL" id="MGDJ01000021">
    <property type="protein sequence ID" value="OGL52897.1"/>
    <property type="molecule type" value="Genomic_DNA"/>
</dbReference>
<proteinExistence type="predicted"/>
<comment type="caution">
    <text evidence="1">The sequence shown here is derived from an EMBL/GenBank/DDBJ whole genome shotgun (WGS) entry which is preliminary data.</text>
</comment>
<sequence>MKSSVEIGAYVIAGVRIEVNEGEGMFCHPGKRYGIYGARVENMPGAKNGARFVIEGRESTKPMRIRTDVPGAMRAVRVATRGNGWYLGIMPPGQMVMTEIGKDDNTSIGLVPGGIDCWIAGEGGLELVDFSKPGYEAWKEVEVSPKDRDVPREFWRIKSLLEEGRVAEAGEIYRCYNRPWQKRSSAI</sequence>
<dbReference type="Proteomes" id="UP000185874">
    <property type="component" value="Unassembled WGS sequence"/>
</dbReference>
<name>A0A1F7SI86_9BACT</name>
<evidence type="ECO:0000313" key="2">
    <source>
        <dbReference type="Proteomes" id="UP000185874"/>
    </source>
</evidence>
<protein>
    <submittedName>
        <fullName evidence="1">Uncharacterized protein</fullName>
    </submittedName>
</protein>